<proteinExistence type="predicted"/>
<dbReference type="AlphaFoldDB" id="A0A2P2IL01"/>
<reference evidence="1" key="1">
    <citation type="submission" date="2018-02" db="EMBL/GenBank/DDBJ databases">
        <title>Rhizophora mucronata_Transcriptome.</title>
        <authorList>
            <person name="Meera S.P."/>
            <person name="Sreeshan A."/>
            <person name="Augustine A."/>
        </authorList>
    </citation>
    <scope>NUCLEOTIDE SEQUENCE</scope>
    <source>
        <tissue evidence="1">Leaf</tissue>
    </source>
</reference>
<evidence type="ECO:0000313" key="1">
    <source>
        <dbReference type="EMBL" id="MBW81898.1"/>
    </source>
</evidence>
<dbReference type="EMBL" id="GGEC01001415">
    <property type="protein sequence ID" value="MBW81898.1"/>
    <property type="molecule type" value="Transcribed_RNA"/>
</dbReference>
<dbReference type="EMBL" id="GGEC01001416">
    <property type="protein sequence ID" value="MBW81899.1"/>
    <property type="molecule type" value="Transcribed_RNA"/>
</dbReference>
<accession>A0A2P2IL01</accession>
<protein>
    <submittedName>
        <fullName evidence="1">Uncharacterized protein</fullName>
    </submittedName>
</protein>
<sequence>MEKIEQKVKKEEGDFAGFRWMLMHRWD</sequence>
<organism evidence="1">
    <name type="scientific">Rhizophora mucronata</name>
    <name type="common">Asiatic mangrove</name>
    <dbReference type="NCBI Taxonomy" id="61149"/>
    <lineage>
        <taxon>Eukaryota</taxon>
        <taxon>Viridiplantae</taxon>
        <taxon>Streptophyta</taxon>
        <taxon>Embryophyta</taxon>
        <taxon>Tracheophyta</taxon>
        <taxon>Spermatophyta</taxon>
        <taxon>Magnoliopsida</taxon>
        <taxon>eudicotyledons</taxon>
        <taxon>Gunneridae</taxon>
        <taxon>Pentapetalae</taxon>
        <taxon>rosids</taxon>
        <taxon>fabids</taxon>
        <taxon>Malpighiales</taxon>
        <taxon>Rhizophoraceae</taxon>
        <taxon>Rhizophora</taxon>
    </lineage>
</organism>
<name>A0A2P2IL01_RHIMU</name>